<comment type="similarity">
    <text evidence="2">Belongs to the NASP family.</text>
</comment>
<feature type="region of interest" description="Disordered" evidence="7">
    <location>
        <begin position="330"/>
        <end position="371"/>
    </location>
</feature>
<dbReference type="SUPFAM" id="SSF48452">
    <property type="entry name" value="TPR-like"/>
    <property type="match status" value="1"/>
</dbReference>
<dbReference type="GO" id="GO:0034080">
    <property type="term" value="P:CENP-A containing chromatin assembly"/>
    <property type="evidence" value="ECO:0007669"/>
    <property type="project" value="TreeGrafter"/>
</dbReference>
<dbReference type="GO" id="GO:0006335">
    <property type="term" value="P:DNA replication-dependent chromatin assembly"/>
    <property type="evidence" value="ECO:0007669"/>
    <property type="project" value="TreeGrafter"/>
</dbReference>
<protein>
    <submittedName>
        <fullName evidence="9">CYFA0S02e10770g1_1</fullName>
    </submittedName>
</protein>
<proteinExistence type="inferred from homology"/>
<dbReference type="GO" id="GO:0005654">
    <property type="term" value="C:nucleoplasm"/>
    <property type="evidence" value="ECO:0007669"/>
    <property type="project" value="TreeGrafter"/>
</dbReference>
<dbReference type="VEuPathDB" id="FungiDB:BON22_3475"/>
<name>A0A061ANC6_CYBFA</name>
<dbReference type="OrthoDB" id="5587616at2759"/>
<sequence>MTEYSAEITKLLAEGAKSYAAKNYDVAVDHYGEACQLFSENHDGEEDPELLFLYGQALFQAAVSKNGLFGGSAEETTKGDAGEEEEKKEEEKPTNGMFTFSEDVPLAEEDDSSSDEDDAEGEQDDDEDNDGDDDDNNDDEGDANGDDDGAPQEEEQSDFEVAWEILDLARTLFESKIPEGTHEIPENASESTDSTIKNKVKLSEIYDLLGEISLETENFKQAAEDFESLLKVRETIYPFESNMVSEAHYKLALALDFDFENDEAKSKAVHHLKKAIQSIKDNQTKLGTNKDDDLIKDLEIKLQEMEKDPNEAFNQQKAEIMKGILGQATGSNSDAIKSSASASPAAVNNLTGLVKKRKAKPTDASVKKAKN</sequence>
<evidence type="ECO:0000313" key="9">
    <source>
        <dbReference type="EMBL" id="CDR39018.1"/>
    </source>
</evidence>
<dbReference type="EMBL" id="LK052887">
    <property type="protein sequence ID" value="CDR39018.1"/>
    <property type="molecule type" value="Genomic_DNA"/>
</dbReference>
<keyword evidence="4 6" id="KW-0802">TPR repeat</keyword>
<dbReference type="PANTHER" id="PTHR15081:SF1">
    <property type="entry name" value="NUCLEAR AUTOANTIGENIC SPERM PROTEIN"/>
    <property type="match status" value="1"/>
</dbReference>
<dbReference type="Gene3D" id="1.25.40.10">
    <property type="entry name" value="Tetratricopeptide repeat domain"/>
    <property type="match status" value="1"/>
</dbReference>
<dbReference type="AlphaFoldDB" id="A0A061ANC6"/>
<dbReference type="PROSITE" id="PS50005">
    <property type="entry name" value="TPR"/>
    <property type="match status" value="1"/>
</dbReference>
<evidence type="ECO:0000256" key="6">
    <source>
        <dbReference type="PROSITE-ProRule" id="PRU00339"/>
    </source>
</evidence>
<dbReference type="InterPro" id="IPR019734">
    <property type="entry name" value="TPR_rpt"/>
</dbReference>
<evidence type="ECO:0000256" key="7">
    <source>
        <dbReference type="SAM" id="MobiDB-lite"/>
    </source>
</evidence>
<keyword evidence="3" id="KW-0677">Repeat</keyword>
<accession>A0A061ANC6</accession>
<evidence type="ECO:0000256" key="2">
    <source>
        <dbReference type="ARBA" id="ARBA00008402"/>
    </source>
</evidence>
<gene>
    <name evidence="9" type="ORF">CYFA0S_02e10770g</name>
</gene>
<dbReference type="PhylomeDB" id="A0A061ANC6"/>
<keyword evidence="5" id="KW-0539">Nucleus</keyword>
<reference evidence="9" key="1">
    <citation type="journal article" date="2014" name="Genome Announc.">
        <title>Genome sequence of the yeast Cyberlindnera fabianii (Hansenula fabianii).</title>
        <authorList>
            <person name="Freel K.C."/>
            <person name="Sarilar V."/>
            <person name="Neuveglise C."/>
            <person name="Devillers H."/>
            <person name="Friedrich A."/>
            <person name="Schacherer J."/>
        </authorList>
    </citation>
    <scope>NUCLEOTIDE SEQUENCE</scope>
    <source>
        <strain evidence="9">YJS4271</strain>
    </source>
</reference>
<feature type="region of interest" description="Disordered" evidence="7">
    <location>
        <begin position="69"/>
        <end position="157"/>
    </location>
</feature>
<evidence type="ECO:0000259" key="8">
    <source>
        <dbReference type="Pfam" id="PF10516"/>
    </source>
</evidence>
<evidence type="ECO:0000256" key="5">
    <source>
        <dbReference type="ARBA" id="ARBA00023242"/>
    </source>
</evidence>
<feature type="domain" description="Tetratricopeptide SHNi-TPR" evidence="8">
    <location>
        <begin position="203"/>
        <end position="240"/>
    </location>
</feature>
<evidence type="ECO:0000256" key="3">
    <source>
        <dbReference type="ARBA" id="ARBA00022737"/>
    </source>
</evidence>
<comment type="subcellular location">
    <subcellularLocation>
        <location evidence="1">Nucleus</location>
    </subcellularLocation>
</comment>
<dbReference type="Pfam" id="PF10516">
    <property type="entry name" value="SHNi-TPR"/>
    <property type="match status" value="1"/>
</dbReference>
<evidence type="ECO:0000256" key="1">
    <source>
        <dbReference type="ARBA" id="ARBA00004123"/>
    </source>
</evidence>
<organism evidence="9">
    <name type="scientific">Cyberlindnera fabianii</name>
    <name type="common">Yeast</name>
    <name type="synonym">Hansenula fabianii</name>
    <dbReference type="NCBI Taxonomy" id="36022"/>
    <lineage>
        <taxon>Eukaryota</taxon>
        <taxon>Fungi</taxon>
        <taxon>Dikarya</taxon>
        <taxon>Ascomycota</taxon>
        <taxon>Saccharomycotina</taxon>
        <taxon>Saccharomycetes</taxon>
        <taxon>Phaffomycetales</taxon>
        <taxon>Phaffomycetaceae</taxon>
        <taxon>Cyberlindnera</taxon>
    </lineage>
</organism>
<dbReference type="PANTHER" id="PTHR15081">
    <property type="entry name" value="NUCLEAR AUTOANTIGENIC SPERM PROTEIN NASP -RELATED"/>
    <property type="match status" value="1"/>
</dbReference>
<dbReference type="InterPro" id="IPR011990">
    <property type="entry name" value="TPR-like_helical_dom_sf"/>
</dbReference>
<dbReference type="InterPro" id="IPR051730">
    <property type="entry name" value="NASP-like"/>
</dbReference>
<feature type="compositionally biased region" description="Acidic residues" evidence="7">
    <location>
        <begin position="105"/>
        <end position="157"/>
    </location>
</feature>
<dbReference type="InterPro" id="IPR019544">
    <property type="entry name" value="Tetratricopeptide_SHNi-TPR_dom"/>
</dbReference>
<evidence type="ECO:0000256" key="4">
    <source>
        <dbReference type="ARBA" id="ARBA00022803"/>
    </source>
</evidence>
<feature type="compositionally biased region" description="Low complexity" evidence="7">
    <location>
        <begin position="331"/>
        <end position="346"/>
    </location>
</feature>
<dbReference type="GO" id="GO:0042393">
    <property type="term" value="F:histone binding"/>
    <property type="evidence" value="ECO:0007669"/>
    <property type="project" value="TreeGrafter"/>
</dbReference>
<feature type="repeat" description="TPR" evidence="6">
    <location>
        <begin position="203"/>
        <end position="236"/>
    </location>
</feature>